<proteinExistence type="predicted"/>
<feature type="transmembrane region" description="Helical" evidence="1">
    <location>
        <begin position="153"/>
        <end position="173"/>
    </location>
</feature>
<dbReference type="PANTHER" id="PTHR33297:SF4">
    <property type="entry name" value="AMASTIN"/>
    <property type="match status" value="1"/>
</dbReference>
<gene>
    <name evidence="2" type="ORF">LMXM_33_0500</name>
</gene>
<keyword evidence="1" id="KW-1133">Transmembrane helix</keyword>
<keyword evidence="1" id="KW-0472">Membrane</keyword>
<dbReference type="EMBL" id="FR799586">
    <property type="protein sequence ID" value="CBZ30188.1"/>
    <property type="molecule type" value="Genomic_DNA"/>
</dbReference>
<dbReference type="AlphaFoldDB" id="E9B4L9"/>
<feature type="transmembrane region" description="Helical" evidence="1">
    <location>
        <begin position="6"/>
        <end position="24"/>
    </location>
</feature>
<reference evidence="2 3" key="1">
    <citation type="journal article" date="2011" name="Genome Res.">
        <title>Chromosome and gene copy number variation allow major structural change between species and strains of Leishmania.</title>
        <authorList>
            <person name="Rogers M.B."/>
            <person name="Hilley J.D."/>
            <person name="Dickens N.J."/>
            <person name="Wilkes J."/>
            <person name="Bates P.A."/>
            <person name="Depledge D.P."/>
            <person name="Harris D."/>
            <person name="Her Y."/>
            <person name="Herzyk P."/>
            <person name="Imamura H."/>
            <person name="Otto T.D."/>
            <person name="Sanders M."/>
            <person name="Seeger K."/>
            <person name="Dujardin J.C."/>
            <person name="Berriman M."/>
            <person name="Smith D.F."/>
            <person name="Hertz-Fowler C."/>
            <person name="Mottram J.C."/>
        </authorList>
    </citation>
    <scope>NUCLEOTIDE SEQUENCE [LARGE SCALE GENOMIC DNA]</scope>
    <source>
        <strain evidence="2 3">MHOM/GT/2001/U1103</strain>
    </source>
</reference>
<dbReference type="VEuPathDB" id="TriTrypDB:LmxM.33.0500"/>
<dbReference type="RefSeq" id="XP_003878636.1">
    <property type="nucleotide sequence ID" value="XM_003878587.1"/>
</dbReference>
<evidence type="ECO:0000313" key="2">
    <source>
        <dbReference type="EMBL" id="CBZ30188.1"/>
    </source>
</evidence>
<dbReference type="GeneID" id="13452243"/>
<dbReference type="InterPro" id="IPR009944">
    <property type="entry name" value="Amastin"/>
</dbReference>
<dbReference type="Pfam" id="PF07344">
    <property type="entry name" value="Amastin"/>
    <property type="match status" value="1"/>
</dbReference>
<organism evidence="2 3">
    <name type="scientific">Leishmania mexicana (strain MHOM/GT/2001/U1103)</name>
    <dbReference type="NCBI Taxonomy" id="929439"/>
    <lineage>
        <taxon>Eukaryota</taxon>
        <taxon>Discoba</taxon>
        <taxon>Euglenozoa</taxon>
        <taxon>Kinetoplastea</taxon>
        <taxon>Metakinetoplastina</taxon>
        <taxon>Trypanosomatida</taxon>
        <taxon>Trypanosomatidae</taxon>
        <taxon>Leishmaniinae</taxon>
        <taxon>Leishmania</taxon>
    </lineage>
</organism>
<dbReference type="Proteomes" id="UP000007259">
    <property type="component" value="Chromosome 33"/>
</dbReference>
<keyword evidence="3" id="KW-1185">Reference proteome</keyword>
<dbReference type="KEGG" id="lmi:LMXM_33_0500"/>
<dbReference type="PhylomeDB" id="E9B4L9"/>
<accession>E9B4L9</accession>
<protein>
    <submittedName>
        <fullName evidence="2">Amastin-like protein</fullName>
    </submittedName>
</protein>
<sequence>MLLRISMLAYVVLQFIAFFFVLVGTPIDMFRQSPVLIPEAACLTLWGSKVSCSAVRYDLTAYNYWYLCPKSRQRWRSAELFAILSIFVYGTAVIFGYMRVYFCGYLRWVCLALNVAGIITLGIVWGLVVYVYHVPESINCISLKDFRYHFGAGLVLFLIAWCLNIINIVFLMIPCEASVSIEPLEHELSVRPKVPPMK</sequence>
<name>E9B4L9_LEIMU</name>
<feature type="transmembrane region" description="Helical" evidence="1">
    <location>
        <begin position="80"/>
        <end position="99"/>
    </location>
</feature>
<dbReference type="PANTHER" id="PTHR33297">
    <property type="entry name" value="AMASTIN-LIKE SURFACE PROTEIN-LIKE PROTEIN-RELATED"/>
    <property type="match status" value="1"/>
</dbReference>
<dbReference type="OrthoDB" id="247544at2759"/>
<evidence type="ECO:0000313" key="3">
    <source>
        <dbReference type="Proteomes" id="UP000007259"/>
    </source>
</evidence>
<feature type="transmembrane region" description="Helical" evidence="1">
    <location>
        <begin position="105"/>
        <end position="132"/>
    </location>
</feature>
<keyword evidence="1" id="KW-0812">Transmembrane</keyword>
<evidence type="ECO:0000256" key="1">
    <source>
        <dbReference type="SAM" id="Phobius"/>
    </source>
</evidence>
<dbReference type="OMA" id="FECNTIM"/>